<dbReference type="AlphaFoldDB" id="A0A1I1T3N2"/>
<evidence type="ECO:0000256" key="2">
    <source>
        <dbReference type="SAM" id="SignalP"/>
    </source>
</evidence>
<dbReference type="PANTHER" id="PTHR42852">
    <property type="entry name" value="THIOL:DISULFIDE INTERCHANGE PROTEIN DSBE"/>
    <property type="match status" value="1"/>
</dbReference>
<dbReference type="GO" id="GO:0016209">
    <property type="term" value="F:antioxidant activity"/>
    <property type="evidence" value="ECO:0007669"/>
    <property type="project" value="InterPro"/>
</dbReference>
<sequence>MKYLGVIKITILSLLLSVFNFKATAQQKFHINGTITGLTNGKIYTYKNNAVVPIEVKNGKFQIEGEMDEPVYNLSVAKDAEINYRDEKTFTSVLTEPGTQTLKLDYSNFRKAILTGSKTQDDSYRYDAIRDKIMKKYQKEFDKVEALHKKFDDAVAAKKDEKTTEAIKYEINDAKELLEPAYKEITAATLKFLKDNPKSYFSISTLLYYLNGMTYDEAKGYYDSFNPLYKETKTAKYLATEIEKMKKGIPGVPAGPFNTKDINGNPLKLEDFKGKYVLVDFWASWCVPCRKGNPHLLKLYAEYKPKGLEILGVSDDDRNEDKWKKAVEKDGIGVWKHVLRGLQYKEGTYERINVDQDISEGYNIHSLPTKILVDPNGIIVARYDGGEADDKKMDEDLAKIFKTK</sequence>
<dbReference type="PANTHER" id="PTHR42852:SF13">
    <property type="entry name" value="PROTEIN DIPZ"/>
    <property type="match status" value="1"/>
</dbReference>
<dbReference type="CDD" id="cd02966">
    <property type="entry name" value="TlpA_like_family"/>
    <property type="match status" value="1"/>
</dbReference>
<gene>
    <name evidence="4" type="ORF">SAMN05216297_108212</name>
</gene>
<feature type="domain" description="Thioredoxin" evidence="3">
    <location>
        <begin position="248"/>
        <end position="402"/>
    </location>
</feature>
<evidence type="ECO:0000259" key="3">
    <source>
        <dbReference type="PROSITE" id="PS51352"/>
    </source>
</evidence>
<dbReference type="EMBL" id="FOMH01000008">
    <property type="protein sequence ID" value="SFD49930.1"/>
    <property type="molecule type" value="Genomic_DNA"/>
</dbReference>
<keyword evidence="2" id="KW-0732">Signal</keyword>
<reference evidence="5" key="1">
    <citation type="submission" date="2016-10" db="EMBL/GenBank/DDBJ databases">
        <authorList>
            <person name="Varghese N."/>
            <person name="Submissions S."/>
        </authorList>
    </citation>
    <scope>NUCLEOTIDE SEQUENCE [LARGE SCALE GENOMIC DNA]</scope>
    <source>
        <strain evidence="5">CGMCC 1.10370</strain>
    </source>
</reference>
<dbReference type="RefSeq" id="WP_091495314.1">
    <property type="nucleotide sequence ID" value="NZ_FOMH01000008.1"/>
</dbReference>
<dbReference type="Proteomes" id="UP000199672">
    <property type="component" value="Unassembled WGS sequence"/>
</dbReference>
<dbReference type="OrthoDB" id="710833at2"/>
<dbReference type="Pfam" id="PF14289">
    <property type="entry name" value="DUF4369"/>
    <property type="match status" value="1"/>
</dbReference>
<name>A0A1I1T3N2_9FLAO</name>
<dbReference type="PROSITE" id="PS00194">
    <property type="entry name" value="THIOREDOXIN_1"/>
    <property type="match status" value="1"/>
</dbReference>
<dbReference type="Gene3D" id="3.40.30.10">
    <property type="entry name" value="Glutaredoxin"/>
    <property type="match status" value="1"/>
</dbReference>
<dbReference type="PROSITE" id="PS51352">
    <property type="entry name" value="THIOREDOXIN_2"/>
    <property type="match status" value="1"/>
</dbReference>
<feature type="chain" id="PRO_5011623766" description="Thioredoxin domain-containing protein" evidence="2">
    <location>
        <begin position="26"/>
        <end position="404"/>
    </location>
</feature>
<keyword evidence="5" id="KW-1185">Reference proteome</keyword>
<accession>A0A1I1T3N2</accession>
<dbReference type="InterPro" id="IPR036249">
    <property type="entry name" value="Thioredoxin-like_sf"/>
</dbReference>
<dbReference type="SUPFAM" id="SSF52833">
    <property type="entry name" value="Thioredoxin-like"/>
    <property type="match status" value="1"/>
</dbReference>
<dbReference type="InterPro" id="IPR050553">
    <property type="entry name" value="Thioredoxin_ResA/DsbE_sf"/>
</dbReference>
<dbReference type="STRING" id="739143.SAMN05216297_108212"/>
<evidence type="ECO:0000313" key="5">
    <source>
        <dbReference type="Proteomes" id="UP000199672"/>
    </source>
</evidence>
<dbReference type="InterPro" id="IPR025380">
    <property type="entry name" value="DUF4369"/>
</dbReference>
<evidence type="ECO:0000313" key="4">
    <source>
        <dbReference type="EMBL" id="SFD49930.1"/>
    </source>
</evidence>
<dbReference type="InterPro" id="IPR013766">
    <property type="entry name" value="Thioredoxin_domain"/>
</dbReference>
<proteinExistence type="predicted"/>
<protein>
    <recommendedName>
        <fullName evidence="3">Thioredoxin domain-containing protein</fullName>
    </recommendedName>
</protein>
<feature type="signal peptide" evidence="2">
    <location>
        <begin position="1"/>
        <end position="25"/>
    </location>
</feature>
<evidence type="ECO:0000256" key="1">
    <source>
        <dbReference type="ARBA" id="ARBA00023284"/>
    </source>
</evidence>
<keyword evidence="1" id="KW-0676">Redox-active center</keyword>
<dbReference type="InterPro" id="IPR017937">
    <property type="entry name" value="Thioredoxin_CS"/>
</dbReference>
<dbReference type="Pfam" id="PF00578">
    <property type="entry name" value="AhpC-TSA"/>
    <property type="match status" value="1"/>
</dbReference>
<dbReference type="InterPro" id="IPR000866">
    <property type="entry name" value="AhpC/TSA"/>
</dbReference>
<dbReference type="GO" id="GO:0016491">
    <property type="term" value="F:oxidoreductase activity"/>
    <property type="evidence" value="ECO:0007669"/>
    <property type="project" value="InterPro"/>
</dbReference>
<organism evidence="4 5">
    <name type="scientific">Flavobacterium phragmitis</name>
    <dbReference type="NCBI Taxonomy" id="739143"/>
    <lineage>
        <taxon>Bacteria</taxon>
        <taxon>Pseudomonadati</taxon>
        <taxon>Bacteroidota</taxon>
        <taxon>Flavobacteriia</taxon>
        <taxon>Flavobacteriales</taxon>
        <taxon>Flavobacteriaceae</taxon>
        <taxon>Flavobacterium</taxon>
    </lineage>
</organism>